<feature type="domain" description="Leucine-binding protein" evidence="5">
    <location>
        <begin position="37"/>
        <end position="377"/>
    </location>
</feature>
<dbReference type="AlphaFoldDB" id="A0A2S6NNJ3"/>
<keyword evidence="7" id="KW-1185">Reference proteome</keyword>
<dbReference type="PANTHER" id="PTHR30483">
    <property type="entry name" value="LEUCINE-SPECIFIC-BINDING PROTEIN"/>
    <property type="match status" value="1"/>
</dbReference>
<dbReference type="PANTHER" id="PTHR30483:SF6">
    <property type="entry name" value="PERIPLASMIC BINDING PROTEIN OF ABC TRANSPORTER FOR NATURAL AMINO ACIDS"/>
    <property type="match status" value="1"/>
</dbReference>
<dbReference type="OrthoDB" id="6753945at2"/>
<dbReference type="GO" id="GO:0006865">
    <property type="term" value="P:amino acid transport"/>
    <property type="evidence" value="ECO:0007669"/>
    <property type="project" value="UniProtKB-KW"/>
</dbReference>
<keyword evidence="3" id="KW-0029">Amino-acid transport</keyword>
<evidence type="ECO:0000256" key="1">
    <source>
        <dbReference type="ARBA" id="ARBA00010062"/>
    </source>
</evidence>
<reference evidence="6 7" key="1">
    <citation type="journal article" date="2018" name="Arch. Microbiol.">
        <title>New insights into the metabolic potential of the phototrophic purple bacterium Rhodopila globiformis DSM 161(T) from its draft genome sequence and evidence for a vanadium-dependent nitrogenase.</title>
        <authorList>
            <person name="Imhoff J.F."/>
            <person name="Rahn T."/>
            <person name="Kunzel S."/>
            <person name="Neulinger S.C."/>
        </authorList>
    </citation>
    <scope>NUCLEOTIDE SEQUENCE [LARGE SCALE GENOMIC DNA]</scope>
    <source>
        <strain evidence="6 7">DSM 161</strain>
    </source>
</reference>
<dbReference type="InterPro" id="IPR051010">
    <property type="entry name" value="BCAA_transport"/>
</dbReference>
<keyword evidence="2 4" id="KW-0732">Signal</keyword>
<evidence type="ECO:0000259" key="5">
    <source>
        <dbReference type="Pfam" id="PF13458"/>
    </source>
</evidence>
<evidence type="ECO:0000256" key="2">
    <source>
        <dbReference type="ARBA" id="ARBA00022729"/>
    </source>
</evidence>
<comment type="similarity">
    <text evidence="1">Belongs to the leucine-binding protein family.</text>
</comment>
<name>A0A2S6NNJ3_RHOGL</name>
<feature type="signal peptide" evidence="4">
    <location>
        <begin position="1"/>
        <end position="33"/>
    </location>
</feature>
<organism evidence="6 7">
    <name type="scientific">Rhodopila globiformis</name>
    <name type="common">Rhodopseudomonas globiformis</name>
    <dbReference type="NCBI Taxonomy" id="1071"/>
    <lineage>
        <taxon>Bacteria</taxon>
        <taxon>Pseudomonadati</taxon>
        <taxon>Pseudomonadota</taxon>
        <taxon>Alphaproteobacteria</taxon>
        <taxon>Acetobacterales</taxon>
        <taxon>Acetobacteraceae</taxon>
        <taxon>Rhodopila</taxon>
    </lineage>
</organism>
<dbReference type="CDD" id="cd06337">
    <property type="entry name" value="PBP1_ABC_ligand_binding-like"/>
    <property type="match status" value="1"/>
</dbReference>
<evidence type="ECO:0000256" key="4">
    <source>
        <dbReference type="SAM" id="SignalP"/>
    </source>
</evidence>
<dbReference type="InterPro" id="IPR028082">
    <property type="entry name" value="Peripla_BP_I"/>
</dbReference>
<evidence type="ECO:0000313" key="6">
    <source>
        <dbReference type="EMBL" id="PPQ39022.1"/>
    </source>
</evidence>
<dbReference type="RefSeq" id="WP_104517107.1">
    <property type="nucleotide sequence ID" value="NZ_NHRY01000036.1"/>
</dbReference>
<evidence type="ECO:0000256" key="3">
    <source>
        <dbReference type="ARBA" id="ARBA00022970"/>
    </source>
</evidence>
<dbReference type="EMBL" id="NHRY01000036">
    <property type="protein sequence ID" value="PPQ39022.1"/>
    <property type="molecule type" value="Genomic_DNA"/>
</dbReference>
<dbReference type="Gene3D" id="3.40.50.2300">
    <property type="match status" value="2"/>
</dbReference>
<accession>A0A2S6NNJ3</accession>
<protein>
    <recommendedName>
        <fullName evidence="5">Leucine-binding protein domain-containing protein</fullName>
    </recommendedName>
</protein>
<dbReference type="Proteomes" id="UP000239724">
    <property type="component" value="Unassembled WGS sequence"/>
</dbReference>
<feature type="chain" id="PRO_5015633705" description="Leucine-binding protein domain-containing protein" evidence="4">
    <location>
        <begin position="34"/>
        <end position="426"/>
    </location>
</feature>
<evidence type="ECO:0000313" key="7">
    <source>
        <dbReference type="Proteomes" id="UP000239724"/>
    </source>
</evidence>
<dbReference type="InterPro" id="IPR028081">
    <property type="entry name" value="Leu-bd"/>
</dbReference>
<dbReference type="SUPFAM" id="SSF53822">
    <property type="entry name" value="Periplasmic binding protein-like I"/>
    <property type="match status" value="1"/>
</dbReference>
<keyword evidence="3" id="KW-0813">Transport</keyword>
<gene>
    <name evidence="6" type="ORF">CCS01_01680</name>
</gene>
<proteinExistence type="inferred from homology"/>
<sequence length="426" mass="46773">MNTHCRQLGRRPILKSLAVAAATGLPLARPAIAAPRTLRIGLIMPMTGSLALFTEHVPFVLDQVRRTYGGMLPINGANHPFQILAKDSQSNPNRASEVALDLILKDKVDIMCAFATPETVNPVSDQCEANGVPCLTNDAPLEPYFFGRHGDPKKGFDWTYNFFFSAGQVVGTFISVWDRLSVTKHLGVLWANDTDGNAFAQVMPPIFQKAGFTVVDPGRFDLPASNFNAQIAAFKSANADAALAVLPSPDFTTFWNEAARQAYRPRVVTPGKVGEFPPGVYPYGDRAINFAVEVWWSRFHPYSSTMTGQSCAELADEYEKASNRQASMALGFRHSLLEVCFDVLKRTQDLDKPESIRDALRTTDCKSIVGPINFSKGPFPNTAETLVVAGQWRKGKKWPLELVIVDNKDVPEVPLGGHPEPMTYGS</sequence>
<comment type="caution">
    <text evidence="6">The sequence shown here is derived from an EMBL/GenBank/DDBJ whole genome shotgun (WGS) entry which is preliminary data.</text>
</comment>
<dbReference type="Pfam" id="PF13458">
    <property type="entry name" value="Peripla_BP_6"/>
    <property type="match status" value="1"/>
</dbReference>